<accession>A0AAN8L5V7</accession>
<comment type="caution">
    <text evidence="4">The sequence shown here is derived from an EMBL/GenBank/DDBJ whole genome shotgun (WGS) entry which is preliminary data.</text>
</comment>
<feature type="domain" description="PiggyBac transposable element-derived protein" evidence="3">
    <location>
        <begin position="96"/>
        <end position="159"/>
    </location>
</feature>
<dbReference type="GO" id="GO:0006406">
    <property type="term" value="P:mRNA export from nucleus"/>
    <property type="evidence" value="ECO:0007669"/>
    <property type="project" value="TreeGrafter"/>
</dbReference>
<feature type="compositionally biased region" description="Basic residues" evidence="2">
    <location>
        <begin position="49"/>
        <end position="59"/>
    </location>
</feature>
<evidence type="ECO:0000256" key="1">
    <source>
        <dbReference type="ARBA" id="ARBA00022574"/>
    </source>
</evidence>
<dbReference type="Proteomes" id="UP001356427">
    <property type="component" value="Unassembled WGS sequence"/>
</dbReference>
<evidence type="ECO:0000313" key="4">
    <source>
        <dbReference type="EMBL" id="KAK6300041.1"/>
    </source>
</evidence>
<evidence type="ECO:0000256" key="2">
    <source>
        <dbReference type="SAM" id="MobiDB-lite"/>
    </source>
</evidence>
<proteinExistence type="predicted"/>
<feature type="region of interest" description="Disordered" evidence="2">
    <location>
        <begin position="1"/>
        <end position="101"/>
    </location>
</feature>
<dbReference type="EMBL" id="JAGTTL010000028">
    <property type="protein sequence ID" value="KAK6300041.1"/>
    <property type="molecule type" value="Genomic_DNA"/>
</dbReference>
<dbReference type="AlphaFoldDB" id="A0AAN8L5V7"/>
<evidence type="ECO:0000313" key="5">
    <source>
        <dbReference type="Proteomes" id="UP001356427"/>
    </source>
</evidence>
<feature type="compositionally biased region" description="Polar residues" evidence="2">
    <location>
        <begin position="69"/>
        <end position="84"/>
    </location>
</feature>
<feature type="compositionally biased region" description="Low complexity" evidence="2">
    <location>
        <begin position="38"/>
        <end position="48"/>
    </location>
</feature>
<dbReference type="PANTHER" id="PTHR44411:SF1">
    <property type="entry name" value="THO COMPLEX SUBUNIT 6 HOMOLOG"/>
    <property type="match status" value="1"/>
</dbReference>
<keyword evidence="1" id="KW-0853">WD repeat</keyword>
<dbReference type="PANTHER" id="PTHR44411">
    <property type="entry name" value="THO COMPLEX SUBUNIT 6 HOMOLOG"/>
    <property type="match status" value="1"/>
</dbReference>
<evidence type="ECO:0000259" key="3">
    <source>
        <dbReference type="Pfam" id="PF13843"/>
    </source>
</evidence>
<feature type="compositionally biased region" description="Polar residues" evidence="2">
    <location>
        <begin position="1"/>
        <end position="13"/>
    </location>
</feature>
<sequence length="340" mass="38131">MKKTLESSSSDNESGQDDFEDPDFVAENVSDDDDDEQPGPSTAPTPTTSRRRPSQRGRGRKDQAKTRSRSPAQSAAQPEQSSEPWKTETDPDTAPQASRVKPLMDDIRTACQAHYHPKKELSVDERMVATKAKTGMTQYMKDKPNKWGIKLFVLAESKQWLHSKLQRQIEEGVCEMDHQREDRLVFVKWMDTREVSVCSTIHPAFSGETIKRKDCARPQYGKWISCLTTDSDWMLCGGGPSLSLWHLRSMSPTSIFPLSGCQRQANFYQDMILSVGEGQCVSHCLLGGEVKAQIPCTPHSLNTLALNLNSTEHRVLTVGGSSHQIDVFTNLSYRTFSLSF</sequence>
<dbReference type="InterPro" id="IPR029526">
    <property type="entry name" value="PGBD"/>
</dbReference>
<protein>
    <recommendedName>
        <fullName evidence="3">PiggyBac transposable element-derived protein domain-containing protein</fullName>
    </recommendedName>
</protein>
<dbReference type="GO" id="GO:0000347">
    <property type="term" value="C:THO complex"/>
    <property type="evidence" value="ECO:0007669"/>
    <property type="project" value="TreeGrafter"/>
</dbReference>
<gene>
    <name evidence="4" type="ORF">J4Q44_G00300740</name>
</gene>
<organism evidence="4 5">
    <name type="scientific">Coregonus suidteri</name>
    <dbReference type="NCBI Taxonomy" id="861788"/>
    <lineage>
        <taxon>Eukaryota</taxon>
        <taxon>Metazoa</taxon>
        <taxon>Chordata</taxon>
        <taxon>Craniata</taxon>
        <taxon>Vertebrata</taxon>
        <taxon>Euteleostomi</taxon>
        <taxon>Actinopterygii</taxon>
        <taxon>Neopterygii</taxon>
        <taxon>Teleostei</taxon>
        <taxon>Protacanthopterygii</taxon>
        <taxon>Salmoniformes</taxon>
        <taxon>Salmonidae</taxon>
        <taxon>Coregoninae</taxon>
        <taxon>Coregonus</taxon>
    </lineage>
</organism>
<keyword evidence="5" id="KW-1185">Reference proteome</keyword>
<dbReference type="InterPro" id="IPR042626">
    <property type="entry name" value="THOC6"/>
</dbReference>
<dbReference type="Pfam" id="PF13843">
    <property type="entry name" value="DDE_Tnp_1_7"/>
    <property type="match status" value="1"/>
</dbReference>
<feature type="compositionally biased region" description="Acidic residues" evidence="2">
    <location>
        <begin position="14"/>
        <end position="37"/>
    </location>
</feature>
<reference evidence="4 5" key="1">
    <citation type="submission" date="2021-04" db="EMBL/GenBank/DDBJ databases">
        <authorList>
            <person name="De Guttry C."/>
            <person name="Zahm M."/>
            <person name="Klopp C."/>
            <person name="Cabau C."/>
            <person name="Louis A."/>
            <person name="Berthelot C."/>
            <person name="Parey E."/>
            <person name="Roest Crollius H."/>
            <person name="Montfort J."/>
            <person name="Robinson-Rechavi M."/>
            <person name="Bucao C."/>
            <person name="Bouchez O."/>
            <person name="Gislard M."/>
            <person name="Lluch J."/>
            <person name="Milhes M."/>
            <person name="Lampietro C."/>
            <person name="Lopez Roques C."/>
            <person name="Donnadieu C."/>
            <person name="Braasch I."/>
            <person name="Desvignes T."/>
            <person name="Postlethwait J."/>
            <person name="Bobe J."/>
            <person name="Wedekind C."/>
            <person name="Guiguen Y."/>
        </authorList>
    </citation>
    <scope>NUCLEOTIDE SEQUENCE [LARGE SCALE GENOMIC DNA]</scope>
    <source>
        <strain evidence="4">Cs_M1</strain>
        <tissue evidence="4">Blood</tissue>
    </source>
</reference>
<dbReference type="GO" id="GO:0000346">
    <property type="term" value="C:transcription export complex"/>
    <property type="evidence" value="ECO:0007669"/>
    <property type="project" value="TreeGrafter"/>
</dbReference>
<name>A0AAN8L5V7_9TELE</name>